<evidence type="ECO:0000256" key="4">
    <source>
        <dbReference type="ARBA" id="ARBA00023015"/>
    </source>
</evidence>
<dbReference type="InterPro" id="IPR013194">
    <property type="entry name" value="HDAC_interact_dom"/>
</dbReference>
<dbReference type="InterPro" id="IPR003822">
    <property type="entry name" value="PAH"/>
</dbReference>
<evidence type="ECO:0000256" key="3">
    <source>
        <dbReference type="ARBA" id="ARBA00022737"/>
    </source>
</evidence>
<dbReference type="EnsemblPlants" id="Kaladp0009s0065.1.v1.1">
    <property type="protein sequence ID" value="Kaladp0009s0065.1.v1.1"/>
    <property type="gene ID" value="Kaladp0009s0065.v1.1"/>
</dbReference>
<name>A0A7N0REN2_KALFE</name>
<dbReference type="GO" id="GO:0000785">
    <property type="term" value="C:chromatin"/>
    <property type="evidence" value="ECO:0007669"/>
    <property type="project" value="TreeGrafter"/>
</dbReference>
<reference evidence="10" key="1">
    <citation type="submission" date="2021-01" db="UniProtKB">
        <authorList>
            <consortium name="EnsemblPlants"/>
        </authorList>
    </citation>
    <scope>IDENTIFICATION</scope>
</reference>
<dbReference type="FunFam" id="1.20.1160.11:FF:000001">
    <property type="entry name" value="Paired amphipathic helix protein Sin3"/>
    <property type="match status" value="1"/>
</dbReference>
<evidence type="ECO:0000256" key="5">
    <source>
        <dbReference type="ARBA" id="ARBA00023163"/>
    </source>
</evidence>
<evidence type="ECO:0000259" key="9">
    <source>
        <dbReference type="SMART" id="SM00761"/>
    </source>
</evidence>
<evidence type="ECO:0000313" key="11">
    <source>
        <dbReference type="Proteomes" id="UP000594263"/>
    </source>
</evidence>
<evidence type="ECO:0000256" key="7">
    <source>
        <dbReference type="PROSITE-ProRule" id="PRU00810"/>
    </source>
</evidence>
<feature type="region of interest" description="Disordered" evidence="8">
    <location>
        <begin position="874"/>
        <end position="942"/>
    </location>
</feature>
<keyword evidence="4" id="KW-0805">Transcription regulation</keyword>
<keyword evidence="11" id="KW-1185">Reference proteome</keyword>
<protein>
    <recommendedName>
        <fullName evidence="9">Histone deacetylase interacting domain-containing protein</fullName>
    </recommendedName>
</protein>
<feature type="region of interest" description="Disordered" evidence="8">
    <location>
        <begin position="1317"/>
        <end position="1351"/>
    </location>
</feature>
<dbReference type="GO" id="GO:0000118">
    <property type="term" value="C:histone deacetylase complex"/>
    <property type="evidence" value="ECO:0007669"/>
    <property type="project" value="TreeGrafter"/>
</dbReference>
<keyword evidence="3" id="KW-0677">Repeat</keyword>
<dbReference type="InterPro" id="IPR039774">
    <property type="entry name" value="Sin3-like"/>
</dbReference>
<dbReference type="EnsemblPlants" id="Kaladp0009s0065.5.v1.1">
    <property type="protein sequence ID" value="Kaladp0009s0065.5.v1.1"/>
    <property type="gene ID" value="Kaladp0009s0065.v1.1"/>
</dbReference>
<keyword evidence="6 7" id="KW-0539">Nucleus</keyword>
<evidence type="ECO:0000256" key="2">
    <source>
        <dbReference type="ARBA" id="ARBA00022491"/>
    </source>
</evidence>
<feature type="compositionally biased region" description="Polar residues" evidence="8">
    <location>
        <begin position="1339"/>
        <end position="1351"/>
    </location>
</feature>
<dbReference type="GO" id="GO:0003714">
    <property type="term" value="F:transcription corepressor activity"/>
    <property type="evidence" value="ECO:0007669"/>
    <property type="project" value="InterPro"/>
</dbReference>
<sequence length="1351" mass="153713">MKRFSDDASRGPEFKRSSGSSRPGPYAQIQNGRAGDGRVGYQELTTTDALTYLQNVKEMFQDQRDKYDQFLDVMKDFKAQRTDTAGVIERVKELFKGHNNLIIGFNTFLPKGYEITLNDVELNPKEDESTLKEDEIQTKKTVEFQEAISFVNKIKRRFVHDDTVYKSFLDILNMYRKEQKGITEVYQEVSALLIDHHDLLEEFIRFLPPTPATPSTQNGLRKGNPIQLNYEKESAVPRLGDVPVQQEQRDDNIAYHPERVYYNDMDDDVSLMKKYKGQKKPAEYEVIDRRSRDEDNGDAEHDGTAYIKPQRLHDKRSSVFKVEGSGLSSDYDKVSLKSIYRHEFFFCQKVKERLSDPIKYQSFLRLLNIYSSNIVTAEELQGLVTKSLGEHPDLVDGFYEIVEHCENIDGFISSLMNNDSVGIDHDVLRSSKSEIRDKEKMEEMPLPRVKDRHREDYLAKSIQELDLSNCQRSTPSYRHLPYDYPIPIASQRSKLGTEVLNDYWVSVTSGSEDYSFKFMRRNQYEEALFKCEDDRFELDVLIETAKSTILRIEELLHKINEKSIVVDGPVRIEEHFAALHLRCIERLYGDHCLDAMDFLRKRFTQSLPVIAIRLKQRKEEWSKTRSGFNNVWAEVYAKNHYNSLDHRSFYFKQQDSKNLSSKSLLSEIKGIREAKRKEGALHMITIAGEISTAPIMEFEYPDFVLHRDLHRLVRFSCEEVCSTKEQSDKIIHFWSHFLAPIIGVASELLNSDRTGSVMKYMKQGVQEFPTAADKNNGSNSMDCDTSYIKGSGKDDSPSDKYNSIGLGCRGGGKGTGSDTVQSEKEQHAFMVTCKASESKGRGASEITPVISDVPHSIGAESRMDVEVLSGHVTAPAGPKRENNVEEPAQTHVSGLRPAERAVSNSKASDYHLLSNEAFKTEKEEGELSPAGESEDELEPWSKSNHDGIVKGCCSQEAVGENDAYAYAGDSGNAYMVDKMSGSNSGGDECSRQERDEEEVELNVCDSKVEDKAEAARLDSLKLVCSDGVQSSASERFMMTAKPLAKHVPSSSCSGEGKDVRVFYGNNSFYVFFRLHQILYDRLLFVKKNSTDSDITRSKSAPDCYSRFMDALYNLLDGTTDNEEYEDDCRALLGNQSYVLFTLDKLIYKLIKQLQTILTDEMDIKLLQLYEYETSRKSENYADSVYHENARVLLQDEEIFRFEFSSCPCRLSIQLLDVGEKPEGVAVALEPEFAGYLFNDLLPAYVDQGEPLGVVLQRNKCKLYAGFDEVTALSMLMEDVKITNRLECKIDCKSSKVSYVLGTEDVLFRRRRNGRDSAAVRSVSQSRSQQFHKLYPPPKQSVSSAHFPSNVT</sequence>
<feature type="compositionally biased region" description="Basic and acidic residues" evidence="8">
    <location>
        <begin position="1"/>
        <end position="16"/>
    </location>
</feature>
<dbReference type="Proteomes" id="UP000594263">
    <property type="component" value="Unplaced"/>
</dbReference>
<accession>A0A7N0REN2</accession>
<dbReference type="SUPFAM" id="SSF47762">
    <property type="entry name" value="PAH2 domain"/>
    <property type="match status" value="3"/>
</dbReference>
<proteinExistence type="predicted"/>
<dbReference type="SMART" id="SM00761">
    <property type="entry name" value="HDAC_interact"/>
    <property type="match status" value="1"/>
</dbReference>
<evidence type="ECO:0000256" key="6">
    <source>
        <dbReference type="ARBA" id="ARBA00023242"/>
    </source>
</evidence>
<evidence type="ECO:0000256" key="8">
    <source>
        <dbReference type="SAM" id="MobiDB-lite"/>
    </source>
</evidence>
<comment type="subcellular location">
    <subcellularLocation>
        <location evidence="1 7">Nucleus</location>
    </subcellularLocation>
</comment>
<dbReference type="InterPro" id="IPR036600">
    <property type="entry name" value="PAH_sf"/>
</dbReference>
<dbReference type="Gramene" id="Kaladp0009s0065.1.v1.1">
    <property type="protein sequence ID" value="Kaladp0009s0065.1.v1.1"/>
    <property type="gene ID" value="Kaladp0009s0065.v1.1"/>
</dbReference>
<dbReference type="Pfam" id="PF08295">
    <property type="entry name" value="Sin3_corepress"/>
    <property type="match status" value="1"/>
</dbReference>
<organism evidence="10 11">
    <name type="scientific">Kalanchoe fedtschenkoi</name>
    <name type="common">Lavender scallops</name>
    <name type="synonym">South American air plant</name>
    <dbReference type="NCBI Taxonomy" id="63787"/>
    <lineage>
        <taxon>Eukaryota</taxon>
        <taxon>Viridiplantae</taxon>
        <taxon>Streptophyta</taxon>
        <taxon>Embryophyta</taxon>
        <taxon>Tracheophyta</taxon>
        <taxon>Spermatophyta</taxon>
        <taxon>Magnoliopsida</taxon>
        <taxon>eudicotyledons</taxon>
        <taxon>Gunneridae</taxon>
        <taxon>Pentapetalae</taxon>
        <taxon>Saxifragales</taxon>
        <taxon>Crassulaceae</taxon>
        <taxon>Kalanchoe</taxon>
    </lineage>
</organism>
<evidence type="ECO:0000313" key="10">
    <source>
        <dbReference type="EnsemblPlants" id="Kaladp0009s0065.1.v1.1"/>
    </source>
</evidence>
<feature type="domain" description="Histone deacetylase interacting" evidence="9">
    <location>
        <begin position="469"/>
        <end position="569"/>
    </location>
</feature>
<dbReference type="FunFam" id="1.20.1160.11:FF:000002">
    <property type="entry name" value="Paired amphipathic helix protein SIN3"/>
    <property type="match status" value="1"/>
</dbReference>
<keyword evidence="2" id="KW-0678">Repressor</keyword>
<keyword evidence="5" id="KW-0804">Transcription</keyword>
<dbReference type="OMA" id="SFEQDNH"/>
<feature type="region of interest" description="Disordered" evidence="8">
    <location>
        <begin position="1"/>
        <end position="39"/>
    </location>
</feature>
<dbReference type="GO" id="GO:0000122">
    <property type="term" value="P:negative regulation of transcription by RNA polymerase II"/>
    <property type="evidence" value="ECO:0007669"/>
    <property type="project" value="TreeGrafter"/>
</dbReference>
<dbReference type="Gramene" id="Kaladp0009s0065.5.v1.1">
    <property type="protein sequence ID" value="Kaladp0009s0065.5.v1.1"/>
    <property type="gene ID" value="Kaladp0009s0065.v1.1"/>
</dbReference>
<dbReference type="FunFam" id="1.20.1160.11:FF:000003">
    <property type="entry name" value="Paired amphipathic helix SIN3-like protein"/>
    <property type="match status" value="1"/>
</dbReference>
<dbReference type="PANTHER" id="PTHR12346:SF8">
    <property type="entry name" value="PAIRED AMPHIPATHIC HELIX PROTEIN SIN3-LIKE 2"/>
    <property type="match status" value="1"/>
</dbReference>
<evidence type="ECO:0000256" key="1">
    <source>
        <dbReference type="ARBA" id="ARBA00004123"/>
    </source>
</evidence>
<feature type="compositionally biased region" description="Low complexity" evidence="8">
    <location>
        <begin position="1317"/>
        <end position="1328"/>
    </location>
</feature>
<dbReference type="Pfam" id="PF16879">
    <property type="entry name" value="Sin3a_C"/>
    <property type="match status" value="2"/>
</dbReference>
<dbReference type="PROSITE" id="PS51477">
    <property type="entry name" value="PAH"/>
    <property type="match status" value="3"/>
</dbReference>
<dbReference type="Gene3D" id="1.20.1160.11">
    <property type="entry name" value="Paired amphipathic helix"/>
    <property type="match status" value="3"/>
</dbReference>
<dbReference type="Pfam" id="PF02671">
    <property type="entry name" value="PAH"/>
    <property type="match status" value="3"/>
</dbReference>
<dbReference type="InterPro" id="IPR031693">
    <property type="entry name" value="Sin3_C"/>
</dbReference>
<dbReference type="PANTHER" id="PTHR12346">
    <property type="entry name" value="SIN3B-RELATED"/>
    <property type="match status" value="1"/>
</dbReference>